<dbReference type="RefSeq" id="XP_803368.1">
    <property type="nucleotide sequence ID" value="XM_798275.1"/>
</dbReference>
<dbReference type="KEGG" id="tbr:Tb09.354.0020"/>
<keyword evidence="3" id="KW-1185">Reference proteome</keyword>
<keyword evidence="1" id="KW-0812">Transmembrane</keyword>
<dbReference type="PaxDb" id="5691-EAN76221"/>
<dbReference type="Proteomes" id="UP000008524">
    <property type="component" value="Chromosome 9"/>
</dbReference>
<feature type="transmembrane region" description="Helical" evidence="1">
    <location>
        <begin position="81"/>
        <end position="104"/>
    </location>
</feature>
<dbReference type="GeneID" id="3660305"/>
<keyword evidence="1" id="KW-0472">Membrane</keyword>
<feature type="transmembrane region" description="Helical" evidence="1">
    <location>
        <begin position="17"/>
        <end position="41"/>
    </location>
</feature>
<dbReference type="AlphaFoldDB" id="Q38G49"/>
<gene>
    <name evidence="2" type="ORF">Tb09.354.0020</name>
</gene>
<accession>Q38G49</accession>
<proteinExistence type="predicted"/>
<evidence type="ECO:0000313" key="2">
    <source>
        <dbReference type="EMBL" id="EAN76221.1"/>
    </source>
</evidence>
<sequence length="105" mass="12061">MSTHFTRHYLPLLTYPAVGKTCKCFTAILICPSSASVLIALKRHQIKHNLRKNIFLCTKIFSNKIFGAIGSFSLISIFRPVLLNCFTLSFYSLFFIFFACCRFFC</sequence>
<dbReference type="EMBL" id="CM000207">
    <property type="protein sequence ID" value="EAN76221.1"/>
    <property type="molecule type" value="Genomic_DNA"/>
</dbReference>
<protein>
    <submittedName>
        <fullName evidence="2">Uncharacterized protein</fullName>
    </submittedName>
</protein>
<evidence type="ECO:0000256" key="1">
    <source>
        <dbReference type="SAM" id="Phobius"/>
    </source>
</evidence>
<organism evidence="2 3">
    <name type="scientific">Trypanosoma brucei brucei (strain 927/4 GUTat10.1)</name>
    <dbReference type="NCBI Taxonomy" id="185431"/>
    <lineage>
        <taxon>Eukaryota</taxon>
        <taxon>Discoba</taxon>
        <taxon>Euglenozoa</taxon>
        <taxon>Kinetoplastea</taxon>
        <taxon>Metakinetoplastina</taxon>
        <taxon>Trypanosomatida</taxon>
        <taxon>Trypanosomatidae</taxon>
        <taxon>Trypanosoma</taxon>
    </lineage>
</organism>
<feature type="transmembrane region" description="Helical" evidence="1">
    <location>
        <begin position="53"/>
        <end position="75"/>
    </location>
</feature>
<evidence type="ECO:0000313" key="3">
    <source>
        <dbReference type="Proteomes" id="UP000008524"/>
    </source>
</evidence>
<keyword evidence="1" id="KW-1133">Transmembrane helix</keyword>
<reference evidence="2 3" key="1">
    <citation type="journal article" date="2005" name="Science">
        <title>Comparative genomics of trypanosomatid parasitic protozoa.</title>
        <authorList>
            <person name="El-Sayed N.M."/>
            <person name="Myler P.J."/>
            <person name="Blandin G."/>
            <person name="Berriman M."/>
            <person name="Crabtree J."/>
            <person name="Aggarwal G."/>
            <person name="Caler E."/>
            <person name="Renauld H."/>
            <person name="Worthey E.A."/>
            <person name="Hertz-Fowler C."/>
            <person name="Ghedin E."/>
            <person name="Peacock C."/>
            <person name="Bartholomeu D.C."/>
            <person name="Haas B.J."/>
            <person name="Tran A.N."/>
            <person name="Wortman J.R."/>
            <person name="Alsmark U.C."/>
            <person name="Angiuoli S."/>
            <person name="Anupama A."/>
            <person name="Badger J."/>
            <person name="Bringaud F."/>
            <person name="Cadag E."/>
            <person name="Carlton J.M."/>
            <person name="Cerqueira G.C."/>
            <person name="Creasy T."/>
            <person name="Delcher A.L."/>
            <person name="Djikeng A."/>
            <person name="Embley T.M."/>
            <person name="Hauser C."/>
            <person name="Ivens A.C."/>
            <person name="Kummerfeld S.K."/>
            <person name="Pereira-Leal J.B."/>
            <person name="Nilsson D."/>
            <person name="Peterson J."/>
            <person name="Salzberg S.L."/>
            <person name="Shallom J."/>
            <person name="Silva J.C."/>
            <person name="Sundaram J."/>
            <person name="Westenberger S."/>
            <person name="White O."/>
            <person name="Melville S.E."/>
            <person name="Donelson J.E."/>
            <person name="Andersson B."/>
            <person name="Stuart K.D."/>
            <person name="Hall N."/>
        </authorList>
    </citation>
    <scope>NUCLEOTIDE SEQUENCE [LARGE SCALE GENOMIC DNA]</scope>
    <source>
        <strain evidence="2 3">927/4 GUTat10.1</strain>
    </source>
</reference>
<reference evidence="2 3" key="2">
    <citation type="journal article" date="2005" name="Science">
        <title>The genome of the African trypanosome Trypanosoma brucei.</title>
        <authorList>
            <person name="Berriman M."/>
            <person name="Ghedin E."/>
            <person name="Hertz-Fowler C."/>
            <person name="Blandin G."/>
            <person name="Renauld H."/>
            <person name="Bartholomeu D.C."/>
            <person name="Lennard N.J."/>
            <person name="Caler E."/>
            <person name="Hamlin N.E."/>
            <person name="Haas B."/>
            <person name="Bohme U."/>
            <person name="Hannick L."/>
            <person name="Aslett M.A."/>
            <person name="Shallom J."/>
            <person name="Marcello L."/>
            <person name="Hou L."/>
            <person name="Wickstead B."/>
            <person name="Alsmark U.C."/>
            <person name="Arrowsmith C."/>
            <person name="Atkin R.J."/>
            <person name="Barron A.J."/>
            <person name="Bringaud F."/>
            <person name="Brooks K."/>
            <person name="Carrington M."/>
            <person name="Cherevach I."/>
            <person name="Chillingworth T.J."/>
            <person name="Churcher C."/>
            <person name="Clark L.N."/>
            <person name="Corton C.H."/>
            <person name="Cronin A."/>
            <person name="Davies R.M."/>
            <person name="Doggett J."/>
            <person name="Djikeng A."/>
            <person name="Feldblyum T."/>
            <person name="Field M.C."/>
            <person name="Fraser A."/>
            <person name="Goodhead I."/>
            <person name="Hance Z."/>
            <person name="Harper D."/>
            <person name="Harris B.R."/>
            <person name="Hauser H."/>
            <person name="Hostetler J."/>
            <person name="Ivens A."/>
            <person name="Jagels K."/>
            <person name="Johnson D."/>
            <person name="Johnson J."/>
            <person name="Jones K."/>
            <person name="Kerhornou A.X."/>
            <person name="Koo H."/>
            <person name="Larke N."/>
            <person name="Landfear S."/>
            <person name="Larkin C."/>
            <person name="Leech V."/>
            <person name="Line A."/>
            <person name="Lord A."/>
            <person name="Macleod A."/>
            <person name="Mooney P.J."/>
            <person name="Moule S."/>
            <person name="Martin D.M."/>
            <person name="Morgan G.W."/>
            <person name="Mungall K."/>
            <person name="Norbertczak H."/>
            <person name="Ormond D."/>
            <person name="Pai G."/>
            <person name="Peacock C.S."/>
            <person name="Peterson J."/>
            <person name="Quail M.A."/>
            <person name="Rabbinowitsch E."/>
            <person name="Rajandream M.A."/>
            <person name="Reitter C."/>
            <person name="Salzberg S.L."/>
            <person name="Sanders M."/>
            <person name="Schobel S."/>
            <person name="Sharp S."/>
            <person name="Simmonds M."/>
            <person name="Simpson A.J."/>
            <person name="Tallon L."/>
            <person name="Turner C.M."/>
            <person name="Tait A."/>
            <person name="Tivey A.R."/>
            <person name="Van Aken S."/>
            <person name="Walker D."/>
            <person name="Wanless D."/>
            <person name="Wang S."/>
            <person name="White B."/>
            <person name="White O."/>
            <person name="Whitehead S."/>
            <person name="Woodward J."/>
            <person name="Wortman J."/>
            <person name="Adams M.D."/>
            <person name="Embley T.M."/>
            <person name="Gull K."/>
            <person name="Ullu E."/>
            <person name="Barry J.D."/>
            <person name="Fairlamb A.H."/>
            <person name="Opperdoes F."/>
            <person name="Barrell B.G."/>
            <person name="Donelson J.E."/>
            <person name="Hall N."/>
            <person name="Fraser C.M."/>
            <person name="Melville S.E."/>
            <person name="El-Sayed N.M."/>
        </authorList>
    </citation>
    <scope>NUCLEOTIDE SEQUENCE [LARGE SCALE GENOMIC DNA]</scope>
    <source>
        <strain evidence="2 3">927/4 GUTat10.1</strain>
    </source>
</reference>
<name>Q38G49_TRYB2</name>
<dbReference type="InParanoid" id="Q38G49"/>